<dbReference type="NCBIfam" id="NF011100">
    <property type="entry name" value="PRK14527.1"/>
    <property type="match status" value="1"/>
</dbReference>
<gene>
    <name evidence="5" type="primary">adk</name>
    <name evidence="9" type="ORF">CYR55_08205</name>
</gene>
<dbReference type="NCBIfam" id="TIGR01351">
    <property type="entry name" value="adk"/>
    <property type="match status" value="1"/>
</dbReference>
<sequence>MRIILLGAPGAGKGTQAQFIMEKYGIPQISTGDMLRAAVKAGSELGKQAKEIMDAGKLVTDELVIALVKERITQEDCRNGFLLDGFPRTIPQADAMKEAGIKVDCVLEFDVPDELIVERIVGRRVHPGSGRVYHIKFNPPQQEDKDDVTGEALITRKDDQEETVRKRLVEYHTLTEPLIAYYRNEADAGNTQYHKIDGTRSVAEVRQELAALLG</sequence>
<feature type="binding site" evidence="5">
    <location>
        <begin position="57"/>
        <end position="59"/>
    </location>
    <ligand>
        <name>AMP</name>
        <dbReference type="ChEBI" id="CHEBI:456215"/>
    </ligand>
</feature>
<dbReference type="HAMAP" id="MF_00235">
    <property type="entry name" value="Adenylate_kinase_Adk"/>
    <property type="match status" value="1"/>
</dbReference>
<dbReference type="GO" id="GO:0005524">
    <property type="term" value="F:ATP binding"/>
    <property type="evidence" value="ECO:0007669"/>
    <property type="project" value="UniProtKB-UniRule"/>
</dbReference>
<dbReference type="EMBL" id="PJZF01000005">
    <property type="protein sequence ID" value="PLR38720.1"/>
    <property type="molecule type" value="Genomic_DNA"/>
</dbReference>
<dbReference type="OrthoDB" id="9805030at2"/>
<evidence type="ECO:0000313" key="10">
    <source>
        <dbReference type="Proteomes" id="UP000234240"/>
    </source>
</evidence>
<dbReference type="InterPro" id="IPR000850">
    <property type="entry name" value="Adenylat/UMP-CMP_kin"/>
</dbReference>
<comment type="subunit">
    <text evidence="5 7">Monomer.</text>
</comment>
<dbReference type="Proteomes" id="UP000234240">
    <property type="component" value="Unassembled WGS sequence"/>
</dbReference>
<reference evidence="9 10" key="1">
    <citation type="submission" date="2017-12" db="EMBL/GenBank/DDBJ databases">
        <title>Characterization of six clinical isolates of Enterochimera gen. nov., a novel genus of the Yersiniaciae family and the three species Enterochimera arupensis sp. nov., Enterochimera coloradensis sp. nov, and Enterochimera californica sp. nov.</title>
        <authorList>
            <person name="Rossi A."/>
            <person name="Fisher M."/>
        </authorList>
    </citation>
    <scope>NUCLEOTIDE SEQUENCE [LARGE SCALE GENOMIC DNA]</scope>
    <source>
        <strain evidence="10">2015-Iso6</strain>
    </source>
</reference>
<evidence type="ECO:0000256" key="2">
    <source>
        <dbReference type="ARBA" id="ARBA00022727"/>
    </source>
</evidence>
<keyword evidence="2 5" id="KW-0545">Nucleotide biosynthesis</keyword>
<dbReference type="NCBIfam" id="NF001381">
    <property type="entry name" value="PRK00279.1-3"/>
    <property type="match status" value="1"/>
</dbReference>
<keyword evidence="3 5" id="KW-0547">Nucleotide-binding</keyword>
<dbReference type="GO" id="GO:0005737">
    <property type="term" value="C:cytoplasm"/>
    <property type="evidence" value="ECO:0007669"/>
    <property type="project" value="UniProtKB-SubCell"/>
</dbReference>
<keyword evidence="10" id="KW-1185">Reference proteome</keyword>
<protein>
    <recommendedName>
        <fullName evidence="5 7">Adenylate kinase</fullName>
        <shortName evidence="5">AK</shortName>
        <ecNumber evidence="5 7">2.7.4.3</ecNumber>
    </recommendedName>
    <alternativeName>
        <fullName evidence="5">ATP-AMP transphosphorylase</fullName>
    </alternativeName>
    <alternativeName>
        <fullName evidence="5">ATP:AMP phosphotransferase</fullName>
    </alternativeName>
    <alternativeName>
        <fullName evidence="5">Adenylate monophosphate kinase</fullName>
    </alternativeName>
</protein>
<dbReference type="SUPFAM" id="SSF52540">
    <property type="entry name" value="P-loop containing nucleoside triphosphate hydrolases"/>
    <property type="match status" value="1"/>
</dbReference>
<comment type="caution">
    <text evidence="5">Lacks conserved residue(s) required for the propagation of feature annotation.</text>
</comment>
<feature type="binding site" evidence="5">
    <location>
        <begin position="10"/>
        <end position="15"/>
    </location>
    <ligand>
        <name>ATP</name>
        <dbReference type="ChEBI" id="CHEBI:30616"/>
    </ligand>
</feature>
<dbReference type="NCBIfam" id="NF001380">
    <property type="entry name" value="PRK00279.1-2"/>
    <property type="match status" value="1"/>
</dbReference>
<dbReference type="PRINTS" id="PR00094">
    <property type="entry name" value="ADENYLTKNASE"/>
</dbReference>
<evidence type="ECO:0000256" key="6">
    <source>
        <dbReference type="RuleBase" id="RU003330"/>
    </source>
</evidence>
<feature type="binding site" evidence="5">
    <location>
        <position position="200"/>
    </location>
    <ligand>
        <name>ATP</name>
        <dbReference type="ChEBI" id="CHEBI:30616"/>
    </ligand>
</feature>
<dbReference type="PANTHER" id="PTHR23359">
    <property type="entry name" value="NUCLEOTIDE KINASE"/>
    <property type="match status" value="1"/>
</dbReference>
<dbReference type="Gene3D" id="3.40.50.300">
    <property type="entry name" value="P-loop containing nucleotide triphosphate hydrolases"/>
    <property type="match status" value="1"/>
</dbReference>
<feature type="binding site" evidence="5">
    <location>
        <position position="31"/>
    </location>
    <ligand>
        <name>AMP</name>
        <dbReference type="ChEBI" id="CHEBI:456215"/>
    </ligand>
</feature>
<dbReference type="FunFam" id="3.40.50.300:FF:000106">
    <property type="entry name" value="Adenylate kinase mitochondrial"/>
    <property type="match status" value="1"/>
</dbReference>
<dbReference type="InterPro" id="IPR007862">
    <property type="entry name" value="Adenylate_kinase_lid-dom"/>
</dbReference>
<accession>A0A2N5E9X6</accession>
<comment type="caution">
    <text evidence="9">The sequence shown here is derived from an EMBL/GenBank/DDBJ whole genome shotgun (WGS) entry which is preliminary data.</text>
</comment>
<comment type="subcellular location">
    <subcellularLocation>
        <location evidence="5 7">Cytoplasm</location>
    </subcellularLocation>
</comment>
<evidence type="ECO:0000256" key="3">
    <source>
        <dbReference type="ARBA" id="ARBA00022741"/>
    </source>
</evidence>
<evidence type="ECO:0000256" key="1">
    <source>
        <dbReference type="ARBA" id="ARBA00022679"/>
    </source>
</evidence>
<comment type="pathway">
    <text evidence="5">Purine metabolism; AMP biosynthesis via salvage pathway; AMP from ADP: step 1/1.</text>
</comment>
<dbReference type="InterPro" id="IPR006259">
    <property type="entry name" value="Adenyl_kin_sub"/>
</dbReference>
<evidence type="ECO:0000256" key="4">
    <source>
        <dbReference type="ARBA" id="ARBA00022777"/>
    </source>
</evidence>
<feature type="binding site" evidence="5">
    <location>
        <position position="92"/>
    </location>
    <ligand>
        <name>AMP</name>
        <dbReference type="ChEBI" id="CHEBI:456215"/>
    </ligand>
</feature>
<evidence type="ECO:0000256" key="7">
    <source>
        <dbReference type="RuleBase" id="RU003331"/>
    </source>
</evidence>
<proteinExistence type="inferred from homology"/>
<comment type="function">
    <text evidence="5">Catalyzes the reversible transfer of the terminal phosphate group between ATP and AMP. Plays an important role in cellular energy homeostasis and in adenine nucleotide metabolism.</text>
</comment>
<dbReference type="EC" id="2.7.4.3" evidence="5 7"/>
<feature type="binding site" evidence="5">
    <location>
        <position position="36"/>
    </location>
    <ligand>
        <name>AMP</name>
        <dbReference type="ChEBI" id="CHEBI:456215"/>
    </ligand>
</feature>
<organism evidence="9 10">
    <name type="scientific">Chimaeribacter californicus</name>
    <dbReference type="NCBI Taxonomy" id="2060067"/>
    <lineage>
        <taxon>Bacteria</taxon>
        <taxon>Pseudomonadati</taxon>
        <taxon>Pseudomonadota</taxon>
        <taxon>Gammaproteobacteria</taxon>
        <taxon>Enterobacterales</taxon>
        <taxon>Yersiniaceae</taxon>
        <taxon>Chimaeribacter</taxon>
    </lineage>
</organism>
<dbReference type="NCBIfam" id="NF001379">
    <property type="entry name" value="PRK00279.1-1"/>
    <property type="match status" value="1"/>
</dbReference>
<keyword evidence="5" id="KW-0963">Cytoplasm</keyword>
<feature type="binding site" evidence="5">
    <location>
        <position position="156"/>
    </location>
    <ligand>
        <name>AMP</name>
        <dbReference type="ChEBI" id="CHEBI:456215"/>
    </ligand>
</feature>
<feature type="region of interest" description="LID" evidence="5">
    <location>
        <begin position="122"/>
        <end position="159"/>
    </location>
</feature>
<feature type="binding site" evidence="5">
    <location>
        <position position="123"/>
    </location>
    <ligand>
        <name>ATP</name>
        <dbReference type="ChEBI" id="CHEBI:30616"/>
    </ligand>
</feature>
<dbReference type="CDD" id="cd01428">
    <property type="entry name" value="ADK"/>
    <property type="match status" value="1"/>
</dbReference>
<dbReference type="UniPathway" id="UPA00588">
    <property type="reaction ID" value="UER00649"/>
</dbReference>
<dbReference type="GO" id="GO:0044209">
    <property type="term" value="P:AMP salvage"/>
    <property type="evidence" value="ECO:0007669"/>
    <property type="project" value="UniProtKB-UniRule"/>
</dbReference>
<comment type="domain">
    <text evidence="5">Consists of three domains, a large central CORE domain and two small peripheral domains, NMPbind and LID, which undergo movements during catalysis. The LID domain closes over the site of phosphoryl transfer upon ATP binding. Assembling and dissambling the active center during each catalytic cycle provides an effective means to prevent ATP hydrolysis.</text>
</comment>
<comment type="catalytic activity">
    <reaction evidence="5 7">
        <text>AMP + ATP = 2 ADP</text>
        <dbReference type="Rhea" id="RHEA:12973"/>
        <dbReference type="ChEBI" id="CHEBI:30616"/>
        <dbReference type="ChEBI" id="CHEBI:456215"/>
        <dbReference type="ChEBI" id="CHEBI:456216"/>
        <dbReference type="EC" id="2.7.4.3"/>
    </reaction>
</comment>
<dbReference type="InterPro" id="IPR027417">
    <property type="entry name" value="P-loop_NTPase"/>
</dbReference>
<keyword evidence="1 5" id="KW-0808">Transferase</keyword>
<dbReference type="AlphaFoldDB" id="A0A2N5E9X6"/>
<evidence type="ECO:0000259" key="8">
    <source>
        <dbReference type="Pfam" id="PF05191"/>
    </source>
</evidence>
<feature type="binding site" evidence="5">
    <location>
        <position position="167"/>
    </location>
    <ligand>
        <name>AMP</name>
        <dbReference type="ChEBI" id="CHEBI:456215"/>
    </ligand>
</feature>
<keyword evidence="5 7" id="KW-0067">ATP-binding</keyword>
<feature type="region of interest" description="NMP" evidence="5">
    <location>
        <begin position="30"/>
        <end position="59"/>
    </location>
</feature>
<name>A0A2N5E9X6_9GAMM</name>
<feature type="domain" description="Adenylate kinase active site lid" evidence="8">
    <location>
        <begin position="123"/>
        <end position="158"/>
    </location>
</feature>
<dbReference type="Pfam" id="PF05191">
    <property type="entry name" value="ADK_lid"/>
    <property type="match status" value="1"/>
</dbReference>
<dbReference type="PROSITE" id="PS00113">
    <property type="entry name" value="ADENYLATE_KINASE"/>
    <property type="match status" value="1"/>
</dbReference>
<dbReference type="Pfam" id="PF00406">
    <property type="entry name" value="ADK"/>
    <property type="match status" value="1"/>
</dbReference>
<feature type="binding site" evidence="5">
    <location>
        <begin position="85"/>
        <end position="88"/>
    </location>
    <ligand>
        <name>AMP</name>
        <dbReference type="ChEBI" id="CHEBI:456215"/>
    </ligand>
</feature>
<evidence type="ECO:0000313" key="9">
    <source>
        <dbReference type="EMBL" id="PLR38720.1"/>
    </source>
</evidence>
<comment type="similarity">
    <text evidence="5 6">Belongs to the adenylate kinase family.</text>
</comment>
<keyword evidence="4 5" id="KW-0418">Kinase</keyword>
<dbReference type="RefSeq" id="WP_101815665.1">
    <property type="nucleotide sequence ID" value="NZ_PJZF01000005.1"/>
</dbReference>
<dbReference type="InterPro" id="IPR033690">
    <property type="entry name" value="Adenylat_kinase_CS"/>
</dbReference>
<feature type="binding site" evidence="5">
    <location>
        <begin position="132"/>
        <end position="133"/>
    </location>
    <ligand>
        <name>ATP</name>
        <dbReference type="ChEBI" id="CHEBI:30616"/>
    </ligand>
</feature>
<evidence type="ECO:0000256" key="5">
    <source>
        <dbReference type="HAMAP-Rule" id="MF_00235"/>
    </source>
</evidence>
<dbReference type="GO" id="GO:0004017">
    <property type="term" value="F:AMP kinase activity"/>
    <property type="evidence" value="ECO:0007669"/>
    <property type="project" value="UniProtKB-UniRule"/>
</dbReference>